<dbReference type="PANTHER" id="PTHR45947">
    <property type="entry name" value="SULFOQUINOVOSYL TRANSFERASE SQD2"/>
    <property type="match status" value="1"/>
</dbReference>
<accession>A0ABV2GPM6</accession>
<dbReference type="InterPro" id="IPR028098">
    <property type="entry name" value="Glyco_trans_4-like_N"/>
</dbReference>
<evidence type="ECO:0000313" key="3">
    <source>
        <dbReference type="EMBL" id="MET3580233.1"/>
    </source>
</evidence>
<dbReference type="Gene3D" id="3.40.50.2000">
    <property type="entry name" value="Glycogen Phosphorylase B"/>
    <property type="match status" value="1"/>
</dbReference>
<evidence type="ECO:0000259" key="1">
    <source>
        <dbReference type="Pfam" id="PF00534"/>
    </source>
</evidence>
<comment type="caution">
    <text evidence="3">The sequence shown here is derived from an EMBL/GenBank/DDBJ whole genome shotgun (WGS) entry which is preliminary data.</text>
</comment>
<evidence type="ECO:0000259" key="2">
    <source>
        <dbReference type="Pfam" id="PF13439"/>
    </source>
</evidence>
<gene>
    <name evidence="3" type="ORF">ABID19_003271</name>
</gene>
<dbReference type="InterPro" id="IPR050194">
    <property type="entry name" value="Glycosyltransferase_grp1"/>
</dbReference>
<dbReference type="Pfam" id="PF00534">
    <property type="entry name" value="Glycos_transf_1"/>
    <property type="match status" value="1"/>
</dbReference>
<dbReference type="Proteomes" id="UP001549204">
    <property type="component" value="Unassembled WGS sequence"/>
</dbReference>
<dbReference type="SUPFAM" id="SSF53756">
    <property type="entry name" value="UDP-Glycosyltransferase/glycogen phosphorylase"/>
    <property type="match status" value="1"/>
</dbReference>
<dbReference type="EMBL" id="JBEPMC010000005">
    <property type="protein sequence ID" value="MET3580233.1"/>
    <property type="molecule type" value="Genomic_DNA"/>
</dbReference>
<protein>
    <submittedName>
        <fullName evidence="3">Glycosyltransferase involved in cell wall biosynthesis</fullName>
    </submittedName>
</protein>
<feature type="domain" description="Glycosyltransferase subfamily 4-like N-terminal" evidence="2">
    <location>
        <begin position="96"/>
        <end position="273"/>
    </location>
</feature>
<organism evidence="3 4">
    <name type="scientific">Mesorhizobium robiniae</name>
    <dbReference type="NCBI Taxonomy" id="559315"/>
    <lineage>
        <taxon>Bacteria</taxon>
        <taxon>Pseudomonadati</taxon>
        <taxon>Pseudomonadota</taxon>
        <taxon>Alphaproteobacteria</taxon>
        <taxon>Hyphomicrobiales</taxon>
        <taxon>Phyllobacteriaceae</taxon>
        <taxon>Mesorhizobium</taxon>
    </lineage>
</organism>
<evidence type="ECO:0000313" key="4">
    <source>
        <dbReference type="Proteomes" id="UP001549204"/>
    </source>
</evidence>
<name>A0ABV2GPM6_9HYPH</name>
<dbReference type="Pfam" id="PF13439">
    <property type="entry name" value="Glyco_transf_4"/>
    <property type="match status" value="1"/>
</dbReference>
<dbReference type="InterPro" id="IPR001296">
    <property type="entry name" value="Glyco_trans_1"/>
</dbReference>
<reference evidence="3 4" key="1">
    <citation type="submission" date="2024-06" db="EMBL/GenBank/DDBJ databases">
        <title>Genomic Encyclopedia of Type Strains, Phase IV (KMG-IV): sequencing the most valuable type-strain genomes for metagenomic binning, comparative biology and taxonomic classification.</title>
        <authorList>
            <person name="Goeker M."/>
        </authorList>
    </citation>
    <scope>NUCLEOTIDE SEQUENCE [LARGE SCALE GENOMIC DNA]</scope>
    <source>
        <strain evidence="3 4">DSM 100022</strain>
    </source>
</reference>
<feature type="domain" description="Glycosyl transferase family 1" evidence="1">
    <location>
        <begin position="281"/>
        <end position="433"/>
    </location>
</feature>
<sequence>MEYIWSREAAELNPIDSLFARNGRHTVVEHPGNTEFPKGANVPGGQFMRHVRQPKATTIMGRDTKHFRSLSKAPFAAIDRNARIAVVHDWCPNFRGGEQVLARICKIFPRAEVFTLFDFLPAEVKDEFFRDVVFHVSPMNRFPFVEKYYRSLFFLCPFMIEQFDVTGYDAVISSSAAFSRGVLTRPDQPHLCYVHSPVRYAWDEQFSYLQQARLGFGPKGLAFRYMLHKLRTWDTRTAHGPDLMLANSNYVRSRIERIYGRDARVVHPPVATEKLKFVASKDDYYVTAAFHAPYKRTDLIIEAFSKTPSRRLIVVGDEVQSKHLRSLAGPNIIFTGYLPRHEYVEKIANARAMVFAGCEDFGITLAEAQACGTPLIAFGRGGARDIVRPLGESIHPTGVLFDRQAVDSVAEAIDLFEENAVSITPHACRMNATRFSEERFDLAILDALGLARSVQLGRATVHNELFGAESSTRDITDSLAEPILQ</sequence>
<proteinExistence type="predicted"/>
<dbReference type="PANTHER" id="PTHR45947:SF3">
    <property type="entry name" value="SULFOQUINOVOSYL TRANSFERASE SQD2"/>
    <property type="match status" value="1"/>
</dbReference>
<keyword evidence="4" id="KW-1185">Reference proteome</keyword>